<dbReference type="AlphaFoldDB" id="A0AA36BNJ7"/>
<keyword evidence="3" id="KW-1185">Reference proteome</keyword>
<protein>
    <submittedName>
        <fullName evidence="2">Uncharacterized protein</fullName>
    </submittedName>
</protein>
<gene>
    <name evidence="2" type="ORF">OCTVUL_1B019660</name>
</gene>
<name>A0AA36BNJ7_OCTVU</name>
<keyword evidence="1" id="KW-0812">Transmembrane</keyword>
<feature type="transmembrane region" description="Helical" evidence="1">
    <location>
        <begin position="43"/>
        <end position="59"/>
    </location>
</feature>
<keyword evidence="1" id="KW-1133">Transmembrane helix</keyword>
<dbReference type="EMBL" id="OX597832">
    <property type="protein sequence ID" value="CAI9736862.1"/>
    <property type="molecule type" value="Genomic_DNA"/>
</dbReference>
<dbReference type="Proteomes" id="UP001162480">
    <property type="component" value="Chromosome 19"/>
</dbReference>
<feature type="transmembrane region" description="Helical" evidence="1">
    <location>
        <begin position="79"/>
        <end position="97"/>
    </location>
</feature>
<evidence type="ECO:0000313" key="3">
    <source>
        <dbReference type="Proteomes" id="UP001162480"/>
    </source>
</evidence>
<evidence type="ECO:0000313" key="2">
    <source>
        <dbReference type="EMBL" id="CAI9736862.1"/>
    </source>
</evidence>
<organism evidence="2 3">
    <name type="scientific">Octopus vulgaris</name>
    <name type="common">Common octopus</name>
    <dbReference type="NCBI Taxonomy" id="6645"/>
    <lineage>
        <taxon>Eukaryota</taxon>
        <taxon>Metazoa</taxon>
        <taxon>Spiralia</taxon>
        <taxon>Lophotrochozoa</taxon>
        <taxon>Mollusca</taxon>
        <taxon>Cephalopoda</taxon>
        <taxon>Coleoidea</taxon>
        <taxon>Octopodiformes</taxon>
        <taxon>Octopoda</taxon>
        <taxon>Incirrata</taxon>
        <taxon>Octopodidae</taxon>
        <taxon>Octopus</taxon>
    </lineage>
</organism>
<feature type="transmembrane region" description="Helical" evidence="1">
    <location>
        <begin position="12"/>
        <end position="31"/>
    </location>
</feature>
<keyword evidence="1" id="KW-0472">Membrane</keyword>
<proteinExistence type="predicted"/>
<evidence type="ECO:0000256" key="1">
    <source>
        <dbReference type="SAM" id="Phobius"/>
    </source>
</evidence>
<reference evidence="2" key="1">
    <citation type="submission" date="2023-08" db="EMBL/GenBank/DDBJ databases">
        <authorList>
            <person name="Alioto T."/>
            <person name="Alioto T."/>
            <person name="Gomez Garrido J."/>
        </authorList>
    </citation>
    <scope>NUCLEOTIDE SEQUENCE</scope>
</reference>
<sequence length="108" mass="11820">MSCGHAGAPEVGVHQGSVLSPLLFIIVLQAITEEFKTGYPWDIYIYIYYFFFCLVGKRTRLSSPPSFTFPAAVAPVSKLLLLVSLQLLLLHAIVAAADGGREKCYPKS</sequence>
<accession>A0AA36BNJ7</accession>